<evidence type="ECO:0000256" key="2">
    <source>
        <dbReference type="SAM" id="Phobius"/>
    </source>
</evidence>
<dbReference type="AlphaFoldDB" id="A0A183AK48"/>
<feature type="region of interest" description="Disordered" evidence="1">
    <location>
        <begin position="48"/>
        <end position="78"/>
    </location>
</feature>
<feature type="transmembrane region" description="Helical" evidence="2">
    <location>
        <begin position="161"/>
        <end position="187"/>
    </location>
</feature>
<reference evidence="5" key="1">
    <citation type="submission" date="2016-06" db="UniProtKB">
        <authorList>
            <consortium name="WormBaseParasite"/>
        </authorList>
    </citation>
    <scope>IDENTIFICATION</scope>
</reference>
<gene>
    <name evidence="3" type="ORF">ECPE_LOCUS7333</name>
</gene>
<dbReference type="OrthoDB" id="5965479at2759"/>
<feature type="transmembrane region" description="Helical" evidence="2">
    <location>
        <begin position="87"/>
        <end position="109"/>
    </location>
</feature>
<sequence length="802" mass="87928">MESFLGTLNSATPNTTLDDMRPALVDLLPSLAARQQAMWQQASFAGVDSSGGNGVESDRLQTGTISDEPEHLDGTPQELPPFGPPPVLVYAVVFALLGMLLCLFIGLVMQPDPTLSWIKLSRCEENTNNTMGNSGDGDRIALVPNPARLCHNSRLSRWCRVLLLIGYLCLKAAYTFGVTLTALVIVIRYVTREPADRLANLPEWNGVSDQPGEFMGTSLTRQKLLQDAMDVHLRAELIRQQTEARRMRDICDRGIEVMFDQMEARLDAASKLAASRRSRVLLSQAVAELARATALSSTLQLAEGLIAFNQTAEWAMHRLKSDLVDTERALGNSDWLTGARIIYAEVVRLRGLTPDPADPTRSFLDWAKLTSGQTPRGLDDLATAFGSGVKHRAMLLPLLQPDQFRIPTPPPLSRSGGTGVGADSDEPEYGPKYIPFVPSAIDAETNEAFWTNYDSESNLSGLGMDDLLDANGDHEQSAHPGTGSAAPSRVTTTGSVASNSPASAGFMLSNLQLGWVHVLGAALLLDALWLIHRVLHTVDTAERILYGDTMFIDLTAEGTISWIRKRLAQKSRLRNGCKHAFETAMQPGAVRKLCGSVLALLIVSQAAAHLDRLLSQDTLDYIGYYDNLILPVHLHARLVNVHVSRSAQRLNQYDVAGLESEVSRRLREAQFLLHQWTAWLKDIEQEQCRLLLAYKASAQQVRTKMAAKINRNPGLSKLQLPIHVIHSQTQPGPGYGHASGVSGWSELRAEVGDSHRSANPEALVPRHCRLTQSEQELELAESRQLDPPHCPLNAIVPVLFEG</sequence>
<keyword evidence="2" id="KW-0472">Membrane</keyword>
<proteinExistence type="predicted"/>
<protein>
    <submittedName>
        <fullName evidence="5">Vezatin domain-containing protein</fullName>
    </submittedName>
</protein>
<feature type="region of interest" description="Disordered" evidence="1">
    <location>
        <begin position="466"/>
        <end position="496"/>
    </location>
</feature>
<accession>A0A183AK48</accession>
<evidence type="ECO:0000256" key="1">
    <source>
        <dbReference type="SAM" id="MobiDB-lite"/>
    </source>
</evidence>
<evidence type="ECO:0000313" key="5">
    <source>
        <dbReference type="WBParaSite" id="ECPE_0000734901-mRNA-1"/>
    </source>
</evidence>
<keyword evidence="4" id="KW-1185">Reference proteome</keyword>
<evidence type="ECO:0000313" key="4">
    <source>
        <dbReference type="Proteomes" id="UP000272942"/>
    </source>
</evidence>
<dbReference type="Proteomes" id="UP000272942">
    <property type="component" value="Unassembled WGS sequence"/>
</dbReference>
<organism evidence="5">
    <name type="scientific">Echinostoma caproni</name>
    <dbReference type="NCBI Taxonomy" id="27848"/>
    <lineage>
        <taxon>Eukaryota</taxon>
        <taxon>Metazoa</taxon>
        <taxon>Spiralia</taxon>
        <taxon>Lophotrochozoa</taxon>
        <taxon>Platyhelminthes</taxon>
        <taxon>Trematoda</taxon>
        <taxon>Digenea</taxon>
        <taxon>Plagiorchiida</taxon>
        <taxon>Echinostomata</taxon>
        <taxon>Echinostomatoidea</taxon>
        <taxon>Echinostomatidae</taxon>
        <taxon>Echinostoma</taxon>
    </lineage>
</organism>
<keyword evidence="2" id="KW-1133">Transmembrane helix</keyword>
<evidence type="ECO:0000313" key="3">
    <source>
        <dbReference type="EMBL" id="VDP80805.1"/>
    </source>
</evidence>
<dbReference type="WBParaSite" id="ECPE_0000734901-mRNA-1">
    <property type="protein sequence ID" value="ECPE_0000734901-mRNA-1"/>
    <property type="gene ID" value="ECPE_0000734901"/>
</dbReference>
<reference evidence="3 4" key="2">
    <citation type="submission" date="2018-11" db="EMBL/GenBank/DDBJ databases">
        <authorList>
            <consortium name="Pathogen Informatics"/>
        </authorList>
    </citation>
    <scope>NUCLEOTIDE SEQUENCE [LARGE SCALE GENOMIC DNA]</scope>
    <source>
        <strain evidence="3 4">Egypt</strain>
    </source>
</reference>
<feature type="region of interest" description="Disordered" evidence="1">
    <location>
        <begin position="408"/>
        <end position="428"/>
    </location>
</feature>
<name>A0A183AK48_9TREM</name>
<keyword evidence="2" id="KW-0812">Transmembrane</keyword>
<dbReference type="EMBL" id="UZAN01044454">
    <property type="protein sequence ID" value="VDP80805.1"/>
    <property type="molecule type" value="Genomic_DNA"/>
</dbReference>